<dbReference type="Gene3D" id="2.120.10.30">
    <property type="entry name" value="TolB, C-terminal domain"/>
    <property type="match status" value="1"/>
</dbReference>
<name>A0AAE3KSA1_9CYAN</name>
<feature type="transmembrane region" description="Helical" evidence="2">
    <location>
        <begin position="20"/>
        <end position="39"/>
    </location>
</feature>
<keyword evidence="4" id="KW-1185">Reference proteome</keyword>
<dbReference type="AlphaFoldDB" id="A0AAE3KSA1"/>
<protein>
    <submittedName>
        <fullName evidence="3">Biopolymer transporter</fullName>
    </submittedName>
</protein>
<dbReference type="Proteomes" id="UP001204953">
    <property type="component" value="Unassembled WGS sequence"/>
</dbReference>
<sequence>MTNNQQPITNNQQPITNNKILIILIIMVGLTATGCVNQFTSPPQIITGGLNSNRPDEFPAYSSDGRYLAFASDRNRSRDIFLYNLQERRLIDLPNLNRRDSSQDQPALSADGRFIAYLSNERGKSDILVYDRQSQRSQLLTAGVRGSVRHPTITGDGRYVAYETSQLGQWHIVIVERDIE</sequence>
<dbReference type="SUPFAM" id="SSF82171">
    <property type="entry name" value="DPP6 N-terminal domain-like"/>
    <property type="match status" value="1"/>
</dbReference>
<keyword evidence="2" id="KW-1133">Transmembrane helix</keyword>
<dbReference type="Pfam" id="PF07676">
    <property type="entry name" value="PD40"/>
    <property type="match status" value="2"/>
</dbReference>
<reference evidence="3" key="1">
    <citation type="submission" date="2022-06" db="EMBL/GenBank/DDBJ databases">
        <title>New cyanobacteria of genus Symplocastrum in benthos of Lake Baikal.</title>
        <authorList>
            <person name="Sorokovikova E."/>
            <person name="Tikhonova I."/>
            <person name="Krasnopeev A."/>
            <person name="Evseev P."/>
            <person name="Gladkikh A."/>
            <person name="Belykh O."/>
        </authorList>
    </citation>
    <scope>NUCLEOTIDE SEQUENCE</scope>
    <source>
        <strain evidence="3">BBK-W-15</strain>
    </source>
</reference>
<evidence type="ECO:0000256" key="2">
    <source>
        <dbReference type="SAM" id="Phobius"/>
    </source>
</evidence>
<dbReference type="InterPro" id="IPR011042">
    <property type="entry name" value="6-blade_b-propeller_TolB-like"/>
</dbReference>
<evidence type="ECO:0000256" key="1">
    <source>
        <dbReference type="ARBA" id="ARBA00009820"/>
    </source>
</evidence>
<dbReference type="PANTHER" id="PTHR36842">
    <property type="entry name" value="PROTEIN TOLB HOMOLOG"/>
    <property type="match status" value="1"/>
</dbReference>
<proteinExistence type="inferred from homology"/>
<comment type="caution">
    <text evidence="3">The sequence shown here is derived from an EMBL/GenBank/DDBJ whole genome shotgun (WGS) entry which is preliminary data.</text>
</comment>
<evidence type="ECO:0000313" key="4">
    <source>
        <dbReference type="Proteomes" id="UP001204953"/>
    </source>
</evidence>
<accession>A0AAE3KSA1</accession>
<dbReference type="EMBL" id="JAMZMM010000603">
    <property type="protein sequence ID" value="MCP2732448.1"/>
    <property type="molecule type" value="Genomic_DNA"/>
</dbReference>
<organism evidence="3 4">
    <name type="scientific">Limnofasciculus baicalensis BBK-W-15</name>
    <dbReference type="NCBI Taxonomy" id="2699891"/>
    <lineage>
        <taxon>Bacteria</taxon>
        <taxon>Bacillati</taxon>
        <taxon>Cyanobacteriota</taxon>
        <taxon>Cyanophyceae</taxon>
        <taxon>Coleofasciculales</taxon>
        <taxon>Coleofasciculaceae</taxon>
        <taxon>Limnofasciculus</taxon>
        <taxon>Limnofasciculus baicalensis</taxon>
    </lineage>
</organism>
<dbReference type="PANTHER" id="PTHR36842:SF2">
    <property type="entry name" value="SLR0505 PROTEIN"/>
    <property type="match status" value="1"/>
</dbReference>
<comment type="similarity">
    <text evidence="1">Belongs to the TolB family.</text>
</comment>
<gene>
    <name evidence="3" type="ORF">NJ959_28860</name>
</gene>
<dbReference type="InterPro" id="IPR011659">
    <property type="entry name" value="WD40"/>
</dbReference>
<keyword evidence="2" id="KW-0472">Membrane</keyword>
<keyword evidence="2" id="KW-0812">Transmembrane</keyword>
<evidence type="ECO:0000313" key="3">
    <source>
        <dbReference type="EMBL" id="MCP2732448.1"/>
    </source>
</evidence>